<organism evidence="3 4">
    <name type="scientific">Aphanomyces euteiches</name>
    <dbReference type="NCBI Taxonomy" id="100861"/>
    <lineage>
        <taxon>Eukaryota</taxon>
        <taxon>Sar</taxon>
        <taxon>Stramenopiles</taxon>
        <taxon>Oomycota</taxon>
        <taxon>Saprolegniomycetes</taxon>
        <taxon>Saprolegniales</taxon>
        <taxon>Verrucalvaceae</taxon>
        <taxon>Aphanomyces</taxon>
    </lineage>
</organism>
<comment type="caution">
    <text evidence="3">The sequence shown here is derived from an EMBL/GenBank/DDBJ whole genome shotgun (WGS) entry which is preliminary data.</text>
</comment>
<evidence type="ECO:0000313" key="4">
    <source>
        <dbReference type="Proteomes" id="UP000481153"/>
    </source>
</evidence>
<feature type="region of interest" description="Disordered" evidence="2">
    <location>
        <begin position="361"/>
        <end position="383"/>
    </location>
</feature>
<protein>
    <submittedName>
        <fullName evidence="3">Uncharacterized protein</fullName>
    </submittedName>
</protein>
<dbReference type="VEuPathDB" id="FungiDB:AeMF1_001004"/>
<dbReference type="EMBL" id="VJMJ01000101">
    <property type="protein sequence ID" value="KAF0735114.1"/>
    <property type="molecule type" value="Genomic_DNA"/>
</dbReference>
<evidence type="ECO:0000313" key="3">
    <source>
        <dbReference type="EMBL" id="KAF0735114.1"/>
    </source>
</evidence>
<evidence type="ECO:0000256" key="1">
    <source>
        <dbReference type="SAM" id="Coils"/>
    </source>
</evidence>
<evidence type="ECO:0000256" key="2">
    <source>
        <dbReference type="SAM" id="MobiDB-lite"/>
    </source>
</evidence>
<keyword evidence="1" id="KW-0175">Coiled coil</keyword>
<dbReference type="Proteomes" id="UP000481153">
    <property type="component" value="Unassembled WGS sequence"/>
</dbReference>
<dbReference type="AlphaFoldDB" id="A0A6G0X5N1"/>
<reference evidence="3 4" key="1">
    <citation type="submission" date="2019-07" db="EMBL/GenBank/DDBJ databases">
        <title>Genomics analysis of Aphanomyces spp. identifies a new class of oomycete effector associated with host adaptation.</title>
        <authorList>
            <person name="Gaulin E."/>
        </authorList>
    </citation>
    <scope>NUCLEOTIDE SEQUENCE [LARGE SCALE GENOMIC DNA]</scope>
    <source>
        <strain evidence="3 4">ATCC 201684</strain>
    </source>
</reference>
<name>A0A6G0X5N1_9STRA</name>
<keyword evidence="4" id="KW-1185">Reference proteome</keyword>
<gene>
    <name evidence="3" type="ORF">Ae201684_008326</name>
</gene>
<sequence length="514" mass="59976">MDVGLSKAAAKIKPLVESVVPKPVAPLGHLDVVGDEEDSRVGTFGYSFAVKMSICLVFVNPKVSSPWKYKLASPAEEQVAKQEYERMSAYIEEFQRRQDVRPRMHRKSPKSPSRRHMPAVHLEPIDVPTRESRSSNHFLPATEEEKQAFWESMEAHRRMRKEKSRHRSLFDFNLQAADHPQMLDDRHAAWLQHQSQFQEQCAETRQQREAEFEKRMQEATSEYRNHLRNLKRQHEAHQAALRPMLSIIFAAIAAHAFTTRMRALWALQCRIVHVKRIALRWRERTQRNLACAMHATRLRHWLRESVKIKTVAHKVFYALRVYISRVVLVQSLWRRKVATRYVQLRFLEARWKVFIATPPEAPSPPSYASKEHVEKPKVKPTVKPARRTKNPKLVSYPYPDIDLKFQNQILVEVVREHERDCRARFRAMEVDLLPHLIQSLQGVYVDRTRTEVRQMAANHALLGSVWTRLQAIPGALDVNETPAVDFSVKHLDLLQLVTRAYQLQCEEGKAHRKA</sequence>
<feature type="coiled-coil region" evidence="1">
    <location>
        <begin position="202"/>
        <end position="236"/>
    </location>
</feature>
<accession>A0A6G0X5N1</accession>
<proteinExistence type="predicted"/>